<feature type="domain" description="Phosphoribosyltransferase" evidence="2">
    <location>
        <begin position="153"/>
        <end position="223"/>
    </location>
</feature>
<protein>
    <submittedName>
        <fullName evidence="3">ComF family protein</fullName>
    </submittedName>
</protein>
<dbReference type="CDD" id="cd06223">
    <property type="entry name" value="PRTases_typeI"/>
    <property type="match status" value="1"/>
</dbReference>
<dbReference type="InterPro" id="IPR051910">
    <property type="entry name" value="ComF/GntX_DNA_util-trans"/>
</dbReference>
<accession>A0A9D2JGC3</accession>
<dbReference type="AlphaFoldDB" id="A0A9D2JGC3"/>
<evidence type="ECO:0000313" key="4">
    <source>
        <dbReference type="Proteomes" id="UP000824063"/>
    </source>
</evidence>
<reference evidence="3" key="2">
    <citation type="submission" date="2021-04" db="EMBL/GenBank/DDBJ databases">
        <authorList>
            <person name="Gilroy R."/>
        </authorList>
    </citation>
    <scope>NUCLEOTIDE SEQUENCE</scope>
    <source>
        <strain evidence="3">CHK172-16539</strain>
    </source>
</reference>
<dbReference type="Proteomes" id="UP000824063">
    <property type="component" value="Unassembled WGS sequence"/>
</dbReference>
<organism evidence="3 4">
    <name type="scientific">Candidatus Enterococcus avicola</name>
    <dbReference type="NCBI Taxonomy" id="2838561"/>
    <lineage>
        <taxon>Bacteria</taxon>
        <taxon>Bacillati</taxon>
        <taxon>Bacillota</taxon>
        <taxon>Bacilli</taxon>
        <taxon>Lactobacillales</taxon>
        <taxon>Enterococcaceae</taxon>
        <taxon>Enterococcus</taxon>
    </lineage>
</organism>
<sequence>MKCPWCQQPQIRDLTLKEILWPLMIKETRCQACESKLCKIEAPYCLFCLKKGTVSPCDDCRMWQRTYPDYDFQHHCFFHYNEAFHDWIYRYKFLGDYRLRGTFTYEIRAFFHQYPQAIVCTIPLSSERQKTRGFNQSAGILSAAKIHTVDLLQKTQHTDAQAQKNRQERLAMVQPFEATTLAEGIKGREVIIFDDIYTTGRTLFYAAEVLERFKPLKIRTLSLAR</sequence>
<dbReference type="Gene3D" id="3.40.50.2020">
    <property type="match status" value="1"/>
</dbReference>
<dbReference type="Pfam" id="PF00156">
    <property type="entry name" value="Pribosyltran"/>
    <property type="match status" value="1"/>
</dbReference>
<evidence type="ECO:0000256" key="1">
    <source>
        <dbReference type="ARBA" id="ARBA00008007"/>
    </source>
</evidence>
<proteinExistence type="inferred from homology"/>
<evidence type="ECO:0000313" key="3">
    <source>
        <dbReference type="EMBL" id="HIZ52391.1"/>
    </source>
</evidence>
<dbReference type="InterPro" id="IPR000836">
    <property type="entry name" value="PRTase_dom"/>
</dbReference>
<comment type="caution">
    <text evidence="3">The sequence shown here is derived from an EMBL/GenBank/DDBJ whole genome shotgun (WGS) entry which is preliminary data.</text>
</comment>
<comment type="similarity">
    <text evidence="1">Belongs to the ComF/GntX family.</text>
</comment>
<name>A0A9D2JGC3_9ENTE</name>
<dbReference type="PANTHER" id="PTHR47505">
    <property type="entry name" value="DNA UTILIZATION PROTEIN YHGH"/>
    <property type="match status" value="1"/>
</dbReference>
<dbReference type="EMBL" id="DXBN01000009">
    <property type="protein sequence ID" value="HIZ52391.1"/>
    <property type="molecule type" value="Genomic_DNA"/>
</dbReference>
<reference evidence="3" key="1">
    <citation type="journal article" date="2021" name="PeerJ">
        <title>Extensive microbial diversity within the chicken gut microbiome revealed by metagenomics and culture.</title>
        <authorList>
            <person name="Gilroy R."/>
            <person name="Ravi A."/>
            <person name="Getino M."/>
            <person name="Pursley I."/>
            <person name="Horton D.L."/>
            <person name="Alikhan N.F."/>
            <person name="Baker D."/>
            <person name="Gharbi K."/>
            <person name="Hall N."/>
            <person name="Watson M."/>
            <person name="Adriaenssens E.M."/>
            <person name="Foster-Nyarko E."/>
            <person name="Jarju S."/>
            <person name="Secka A."/>
            <person name="Antonio M."/>
            <person name="Oren A."/>
            <person name="Chaudhuri R.R."/>
            <person name="La Ragione R."/>
            <person name="Hildebrand F."/>
            <person name="Pallen M.J."/>
        </authorList>
    </citation>
    <scope>NUCLEOTIDE SEQUENCE</scope>
    <source>
        <strain evidence="3">CHK172-16539</strain>
    </source>
</reference>
<gene>
    <name evidence="3" type="ORF">IAA20_00410</name>
</gene>
<dbReference type="PANTHER" id="PTHR47505:SF1">
    <property type="entry name" value="DNA UTILIZATION PROTEIN YHGH"/>
    <property type="match status" value="1"/>
</dbReference>
<dbReference type="InterPro" id="IPR029057">
    <property type="entry name" value="PRTase-like"/>
</dbReference>
<evidence type="ECO:0000259" key="2">
    <source>
        <dbReference type="Pfam" id="PF00156"/>
    </source>
</evidence>
<dbReference type="SUPFAM" id="SSF53271">
    <property type="entry name" value="PRTase-like"/>
    <property type="match status" value="1"/>
</dbReference>